<protein>
    <submittedName>
        <fullName evidence="2">DNA primase</fullName>
    </submittedName>
</protein>
<evidence type="ECO:0000256" key="1">
    <source>
        <dbReference type="SAM" id="MobiDB-lite"/>
    </source>
</evidence>
<feature type="region of interest" description="Disordered" evidence="1">
    <location>
        <begin position="69"/>
        <end position="140"/>
    </location>
</feature>
<reference evidence="3" key="1">
    <citation type="submission" date="2019-01" db="EMBL/GenBank/DDBJ databases">
        <title>Cytophagaceae bacterium strain CAR-16.</title>
        <authorList>
            <person name="Chen W.-M."/>
        </authorList>
    </citation>
    <scope>NUCLEOTIDE SEQUENCE [LARGE SCALE GENOMIC DNA]</scope>
    <source>
        <strain evidence="3">WWJ-16</strain>
    </source>
</reference>
<feature type="compositionally biased region" description="Acidic residues" evidence="1">
    <location>
        <begin position="70"/>
        <end position="81"/>
    </location>
</feature>
<proteinExistence type="predicted"/>
<evidence type="ECO:0000313" key="2">
    <source>
        <dbReference type="EMBL" id="RXR20221.1"/>
    </source>
</evidence>
<dbReference type="OrthoDB" id="1122172at2"/>
<name>A0A4V1N223_9FLAO</name>
<feature type="compositionally biased region" description="Acidic residues" evidence="1">
    <location>
        <begin position="92"/>
        <end position="106"/>
    </location>
</feature>
<dbReference type="RefSeq" id="WP_129462442.1">
    <property type="nucleotide sequence ID" value="NZ_SBKN01000010.1"/>
</dbReference>
<comment type="caution">
    <text evidence="2">The sequence shown here is derived from an EMBL/GenBank/DDBJ whole genome shotgun (WGS) entry which is preliminary data.</text>
</comment>
<accession>A0A4V1N223</accession>
<dbReference type="Proteomes" id="UP000289857">
    <property type="component" value="Unassembled WGS sequence"/>
</dbReference>
<keyword evidence="3" id="KW-1185">Reference proteome</keyword>
<organism evidence="2 3">
    <name type="scientific">Flavobacterium stagni</name>
    <dbReference type="NCBI Taxonomy" id="2506421"/>
    <lineage>
        <taxon>Bacteria</taxon>
        <taxon>Pseudomonadati</taxon>
        <taxon>Bacteroidota</taxon>
        <taxon>Flavobacteriia</taxon>
        <taxon>Flavobacteriales</taxon>
        <taxon>Flavobacteriaceae</taxon>
        <taxon>Flavobacterium</taxon>
    </lineage>
</organism>
<gene>
    <name evidence="2" type="ORF">EQG61_13300</name>
</gene>
<dbReference type="AlphaFoldDB" id="A0A4V1N223"/>
<evidence type="ECO:0000313" key="3">
    <source>
        <dbReference type="Proteomes" id="UP000289857"/>
    </source>
</evidence>
<feature type="compositionally biased region" description="Acidic residues" evidence="1">
    <location>
        <begin position="116"/>
        <end position="140"/>
    </location>
</feature>
<sequence>MRRVIVDYAKLTSDILNLLVEKFPDGYDDSDIIRFRNAQNELVEAVEVRTEDTIYLVKVSTKLATRMEKFEDEEDDLDTEIEPIAPVKGMDIDDDDMPSEDEDEDVDLLKDKGGSDDEEDDDDDDDFEPSESYDDDDEDE</sequence>
<dbReference type="EMBL" id="SBKN01000010">
    <property type="protein sequence ID" value="RXR20221.1"/>
    <property type="molecule type" value="Genomic_DNA"/>
</dbReference>